<gene>
    <name evidence="1" type="ORF">QCA50_015203</name>
</gene>
<keyword evidence="2" id="KW-1185">Reference proteome</keyword>
<dbReference type="EMBL" id="JASBNA010000039">
    <property type="protein sequence ID" value="KAK7681856.1"/>
    <property type="molecule type" value="Genomic_DNA"/>
</dbReference>
<dbReference type="AlphaFoldDB" id="A0AAW0FWW0"/>
<sequence length="381" mass="42762">MDCLPPADCDALFYNFIEYNGNEEEHESYPTGMAHHTKEGVLPTVVSESQQVSEPKAVTVSAEFNPFSHPRNESPDVILISTDEVHYHVHRKQLLEASYAYWNHLLVSSSTINHPSSLRVAEDSLTLNIVLHVIYRLSLKYNSPSLGTLLAGISALKTYGISIKSNVSPGMPLFDELLTNIPSMPLEIYITAAENDLFQIACKASKHLLSFPISSITDEIALRLGPHYLCMLCSLLIERVRVLRRLVIQPPGQHIPTLMCGLREYRDLQTAWLKIASTIILNGGPSMTAGMLHAIFGSHNFPTLCPSCIHSVEQHVEDVVTRWSMTPNTTILWHSVSCAYTYINCSEYKYYTSTILVILCYKFVRFTIPSSVSDPLRRLVH</sequence>
<reference evidence="1 2" key="1">
    <citation type="submission" date="2022-09" db="EMBL/GenBank/DDBJ databases">
        <authorList>
            <person name="Palmer J.M."/>
        </authorList>
    </citation>
    <scope>NUCLEOTIDE SEQUENCE [LARGE SCALE GENOMIC DNA]</scope>
    <source>
        <strain evidence="1 2">DSM 7382</strain>
    </source>
</reference>
<proteinExistence type="predicted"/>
<name>A0AAW0FWW0_9APHY</name>
<organism evidence="1 2">
    <name type="scientific">Cerrena zonata</name>
    <dbReference type="NCBI Taxonomy" id="2478898"/>
    <lineage>
        <taxon>Eukaryota</taxon>
        <taxon>Fungi</taxon>
        <taxon>Dikarya</taxon>
        <taxon>Basidiomycota</taxon>
        <taxon>Agaricomycotina</taxon>
        <taxon>Agaricomycetes</taxon>
        <taxon>Polyporales</taxon>
        <taxon>Cerrenaceae</taxon>
        <taxon>Cerrena</taxon>
    </lineage>
</organism>
<comment type="caution">
    <text evidence="1">The sequence shown here is derived from an EMBL/GenBank/DDBJ whole genome shotgun (WGS) entry which is preliminary data.</text>
</comment>
<dbReference type="Proteomes" id="UP001385951">
    <property type="component" value="Unassembled WGS sequence"/>
</dbReference>
<evidence type="ECO:0008006" key="3">
    <source>
        <dbReference type="Google" id="ProtNLM"/>
    </source>
</evidence>
<protein>
    <recommendedName>
        <fullName evidence="3">BTB domain-containing protein</fullName>
    </recommendedName>
</protein>
<evidence type="ECO:0000313" key="1">
    <source>
        <dbReference type="EMBL" id="KAK7681856.1"/>
    </source>
</evidence>
<accession>A0AAW0FWW0</accession>
<evidence type="ECO:0000313" key="2">
    <source>
        <dbReference type="Proteomes" id="UP001385951"/>
    </source>
</evidence>